<comment type="similarity">
    <text evidence="1">Belongs to the site-specific recombinase resolvase family.</text>
</comment>
<feature type="domain" description="Resolvase/invertase-type recombinase catalytic" evidence="2">
    <location>
        <begin position="13"/>
        <end position="154"/>
    </location>
</feature>
<gene>
    <name evidence="3" type="ORF">G5S42_37580</name>
</gene>
<dbReference type="RefSeq" id="WP_176111732.1">
    <property type="nucleotide sequence ID" value="NZ_JAALDK010000002.1"/>
</dbReference>
<name>A0A7Y6N492_9BURK</name>
<dbReference type="EMBL" id="JAALDK010000002">
    <property type="protein sequence ID" value="NUY05284.1"/>
    <property type="molecule type" value="Genomic_DNA"/>
</dbReference>
<organism evidence="3 4">
    <name type="scientific">Paraburkholderia youngii</name>
    <dbReference type="NCBI Taxonomy" id="2782701"/>
    <lineage>
        <taxon>Bacteria</taxon>
        <taxon>Pseudomonadati</taxon>
        <taxon>Pseudomonadota</taxon>
        <taxon>Betaproteobacteria</taxon>
        <taxon>Burkholderiales</taxon>
        <taxon>Burkholderiaceae</taxon>
        <taxon>Paraburkholderia</taxon>
    </lineage>
</organism>
<dbReference type="Gene3D" id="3.40.50.1390">
    <property type="entry name" value="Resolvase, N-terminal catalytic domain"/>
    <property type="match status" value="1"/>
</dbReference>
<dbReference type="GO" id="GO:0000150">
    <property type="term" value="F:DNA strand exchange activity"/>
    <property type="evidence" value="ECO:0007669"/>
    <property type="project" value="InterPro"/>
</dbReference>
<dbReference type="InterPro" id="IPR006120">
    <property type="entry name" value="Resolvase_HTH_dom"/>
</dbReference>
<dbReference type="Gene3D" id="1.10.10.60">
    <property type="entry name" value="Homeodomain-like"/>
    <property type="match status" value="1"/>
</dbReference>
<evidence type="ECO:0000259" key="2">
    <source>
        <dbReference type="SMART" id="SM00857"/>
    </source>
</evidence>
<sequence length="203" mass="22451">MADRDYEGDVEKLHIYLFGAHDAVRHEQALIRLDKAGYMVTLARLVVEDLPTYTQGRERPELQSLIRRIAPRDTLVVLELAALGCNARDILTTVMQCRKAGVALRCVEVGHTDLAGRPEPSAVKALRALVRLDAACRSLRSRDSLAAVRASGKPTGRPPSLSEQQRQRVLQSLGRGQSVSEVARRFGTSRQTVMRIRADTPAM</sequence>
<reference evidence="3 4" key="1">
    <citation type="submission" date="2020-02" db="EMBL/GenBank/DDBJ databases">
        <title>Paraburkholderia simonii sp. nov. and Paraburkholderia youngii sp. nov. Brazilian and Mexican Mimosa-associated rhizobia.</title>
        <authorList>
            <person name="Mavima L."/>
            <person name="Beukes C.W."/>
            <person name="Chan W.Y."/>
            <person name="Palmer M."/>
            <person name="De Meyer S.E."/>
            <person name="James E.K."/>
            <person name="Venter S.N."/>
            <person name="Steenkamp E.T."/>
        </authorList>
    </citation>
    <scope>NUCLEOTIDE SEQUENCE [LARGE SCALE GENOMIC DNA]</scope>
    <source>
        <strain evidence="3 4">JPY169</strain>
    </source>
</reference>
<dbReference type="Pfam" id="PF02796">
    <property type="entry name" value="HTH_7"/>
    <property type="match status" value="1"/>
</dbReference>
<evidence type="ECO:0000256" key="1">
    <source>
        <dbReference type="ARBA" id="ARBA00009913"/>
    </source>
</evidence>
<accession>A0A7Y6N492</accession>
<dbReference type="AlphaFoldDB" id="A0A7Y6N492"/>
<dbReference type="SUPFAM" id="SSF53041">
    <property type="entry name" value="Resolvase-like"/>
    <property type="match status" value="1"/>
</dbReference>
<protein>
    <submittedName>
        <fullName evidence="3">Recombinase family protein</fullName>
    </submittedName>
</protein>
<dbReference type="InterPro" id="IPR006119">
    <property type="entry name" value="Resolv_N"/>
</dbReference>
<dbReference type="CDD" id="cd00569">
    <property type="entry name" value="HTH_Hin_like"/>
    <property type="match status" value="1"/>
</dbReference>
<dbReference type="Proteomes" id="UP000594380">
    <property type="component" value="Unassembled WGS sequence"/>
</dbReference>
<dbReference type="GeneID" id="301106066"/>
<proteinExistence type="inferred from homology"/>
<comment type="caution">
    <text evidence="3">The sequence shown here is derived from an EMBL/GenBank/DDBJ whole genome shotgun (WGS) entry which is preliminary data.</text>
</comment>
<dbReference type="SMART" id="SM00857">
    <property type="entry name" value="Resolvase"/>
    <property type="match status" value="1"/>
</dbReference>
<evidence type="ECO:0000313" key="4">
    <source>
        <dbReference type="Proteomes" id="UP000594380"/>
    </source>
</evidence>
<dbReference type="InterPro" id="IPR009057">
    <property type="entry name" value="Homeodomain-like_sf"/>
</dbReference>
<dbReference type="InterPro" id="IPR036162">
    <property type="entry name" value="Resolvase-like_N_sf"/>
</dbReference>
<dbReference type="Pfam" id="PF00239">
    <property type="entry name" value="Resolvase"/>
    <property type="match status" value="1"/>
</dbReference>
<evidence type="ECO:0000313" key="3">
    <source>
        <dbReference type="EMBL" id="NUY05284.1"/>
    </source>
</evidence>
<dbReference type="GO" id="GO:0003677">
    <property type="term" value="F:DNA binding"/>
    <property type="evidence" value="ECO:0007669"/>
    <property type="project" value="InterPro"/>
</dbReference>
<dbReference type="SUPFAM" id="SSF46689">
    <property type="entry name" value="Homeodomain-like"/>
    <property type="match status" value="1"/>
</dbReference>